<evidence type="ECO:0000313" key="1">
    <source>
        <dbReference type="EMBL" id="QHU33957.1"/>
    </source>
</evidence>
<dbReference type="AlphaFoldDB" id="A0A6C0LTM2"/>
<accession>A0A6C0LTM2</accession>
<dbReference type="EMBL" id="MN740565">
    <property type="protein sequence ID" value="QHU33957.1"/>
    <property type="molecule type" value="Genomic_DNA"/>
</dbReference>
<name>A0A6C0LTM2_9ZZZZ</name>
<sequence length="311" mass="37104">MAAVSNQNIKSAFCPCVIVQGVKCPAGRRGKVCNRAHTIDEIQPKPCTREKEGEGCFCRDKPWPLVCVFIHEGESVKDDYPKRLGFDPEHKAFDNKTWSELNRLSNECYEHKKYFQDSLDWYEENYGDDIPEDDLDYVKQTRFIVSLLKKKEEFVSEKHLEAQEAEFARLEAEGAYDEPHKDDNGDRFFRTPEEKAKNREKVRAKFKKGKYVRVHEVFEDENDEECYEEYREMMEQDDMEGSYADMQLAIVNDWVDQTIERWDREDKGEKFEDLHLKDAWGDYRDFDRQKAAWEDRHDKWEEQLRERGDSE</sequence>
<reference evidence="1" key="1">
    <citation type="journal article" date="2020" name="Nature">
        <title>Giant virus diversity and host interactions through global metagenomics.</title>
        <authorList>
            <person name="Schulz F."/>
            <person name="Roux S."/>
            <person name="Paez-Espino D."/>
            <person name="Jungbluth S."/>
            <person name="Walsh D.A."/>
            <person name="Denef V.J."/>
            <person name="McMahon K.D."/>
            <person name="Konstantinidis K.T."/>
            <person name="Eloe-Fadrosh E.A."/>
            <person name="Kyrpides N.C."/>
            <person name="Woyke T."/>
        </authorList>
    </citation>
    <scope>NUCLEOTIDE SEQUENCE</scope>
    <source>
        <strain evidence="1">GVMAG-S-1016704-142</strain>
    </source>
</reference>
<protein>
    <submittedName>
        <fullName evidence="1">Uncharacterized protein</fullName>
    </submittedName>
</protein>
<organism evidence="1">
    <name type="scientific">viral metagenome</name>
    <dbReference type="NCBI Taxonomy" id="1070528"/>
    <lineage>
        <taxon>unclassified sequences</taxon>
        <taxon>metagenomes</taxon>
        <taxon>organismal metagenomes</taxon>
    </lineage>
</organism>
<proteinExistence type="predicted"/>